<keyword evidence="4" id="KW-0808">Transferase</keyword>
<dbReference type="CDD" id="cd00570">
    <property type="entry name" value="GST_N_family"/>
    <property type="match status" value="1"/>
</dbReference>
<keyword evidence="1" id="KW-0560">Oxidoreductase</keyword>
<evidence type="ECO:0000313" key="5">
    <source>
        <dbReference type="Proteomes" id="UP000076722"/>
    </source>
</evidence>
<dbReference type="Proteomes" id="UP000076722">
    <property type="component" value="Unassembled WGS sequence"/>
</dbReference>
<gene>
    <name evidence="4" type="ORF">SISNIDRAFT_552906</name>
</gene>
<evidence type="ECO:0000313" key="4">
    <source>
        <dbReference type="EMBL" id="KZS87931.1"/>
    </source>
</evidence>
<dbReference type="AlphaFoldDB" id="A0A164NQB0"/>
<dbReference type="SFLD" id="SFLDS00019">
    <property type="entry name" value="Glutathione_Transferase_(cytos"/>
    <property type="match status" value="1"/>
</dbReference>
<dbReference type="SFLD" id="SFLDG00358">
    <property type="entry name" value="Main_(cytGST)"/>
    <property type="match status" value="1"/>
</dbReference>
<dbReference type="PANTHER" id="PTHR43968:SF8">
    <property type="entry name" value="S-TRANSFERASE, PUTATIVE (AFU_ORTHOLOGUE AFUA_2G00590)-RELATED"/>
    <property type="match status" value="1"/>
</dbReference>
<sequence length="247" mass="27074">MPEQITLYTSETCPWAQKTRIALAEAKPFGAKWTEFEVDLKNKPDFYAKTVNPASKVPAITYGGPAVPPDQPSPESIKIAESAVLVEFIADLFPQSNLLPQDPVLRAKIRFFIDVATTKFVPGWFQFTFKGASPDALYAAAEQVQELLDPEGPWFAGEQFTIADVSIAPFIERLCVNLQNDVVANPGEGSKVFKELSEAPRFARFAKYARAILGRPSVSGTTPHEKLIEGSRVRIATFKQQAVAAAA</sequence>
<dbReference type="EMBL" id="KV419442">
    <property type="protein sequence ID" value="KZS87931.1"/>
    <property type="molecule type" value="Genomic_DNA"/>
</dbReference>
<name>A0A164NQB0_9AGAM</name>
<dbReference type="Gene3D" id="3.40.30.10">
    <property type="entry name" value="Glutaredoxin"/>
    <property type="match status" value="1"/>
</dbReference>
<evidence type="ECO:0000256" key="1">
    <source>
        <dbReference type="ARBA" id="ARBA00023002"/>
    </source>
</evidence>
<reference evidence="4 5" key="1">
    <citation type="journal article" date="2016" name="Mol. Biol. Evol.">
        <title>Comparative Genomics of Early-Diverging Mushroom-Forming Fungi Provides Insights into the Origins of Lignocellulose Decay Capabilities.</title>
        <authorList>
            <person name="Nagy L.G."/>
            <person name="Riley R."/>
            <person name="Tritt A."/>
            <person name="Adam C."/>
            <person name="Daum C."/>
            <person name="Floudas D."/>
            <person name="Sun H."/>
            <person name="Yadav J.S."/>
            <person name="Pangilinan J."/>
            <person name="Larsson K.H."/>
            <person name="Matsuura K."/>
            <person name="Barry K."/>
            <person name="Labutti K."/>
            <person name="Kuo R."/>
            <person name="Ohm R.A."/>
            <person name="Bhattacharya S.S."/>
            <person name="Shirouzu T."/>
            <person name="Yoshinaga Y."/>
            <person name="Martin F.M."/>
            <person name="Grigoriev I.V."/>
            <person name="Hibbett D.S."/>
        </authorList>
    </citation>
    <scope>NUCLEOTIDE SEQUENCE [LARGE SCALE GENOMIC DNA]</scope>
    <source>
        <strain evidence="4 5">HHB9708</strain>
    </source>
</reference>
<organism evidence="4 5">
    <name type="scientific">Sistotremastrum niveocremeum HHB9708</name>
    <dbReference type="NCBI Taxonomy" id="1314777"/>
    <lineage>
        <taxon>Eukaryota</taxon>
        <taxon>Fungi</taxon>
        <taxon>Dikarya</taxon>
        <taxon>Basidiomycota</taxon>
        <taxon>Agaricomycotina</taxon>
        <taxon>Agaricomycetes</taxon>
        <taxon>Sistotremastrales</taxon>
        <taxon>Sistotremastraceae</taxon>
        <taxon>Sertulicium</taxon>
        <taxon>Sertulicium niveocremeum</taxon>
    </lineage>
</organism>
<feature type="domain" description="GST C-terminal" evidence="3">
    <location>
        <begin position="102"/>
        <end position="239"/>
    </location>
</feature>
<dbReference type="PROSITE" id="PS50404">
    <property type="entry name" value="GST_NTER"/>
    <property type="match status" value="1"/>
</dbReference>
<dbReference type="Gene3D" id="1.20.1050.10">
    <property type="match status" value="1"/>
</dbReference>
<dbReference type="InterPro" id="IPR036282">
    <property type="entry name" value="Glutathione-S-Trfase_C_sf"/>
</dbReference>
<dbReference type="InterPro" id="IPR010987">
    <property type="entry name" value="Glutathione-S-Trfase_C-like"/>
</dbReference>
<dbReference type="STRING" id="1314777.A0A164NQB0"/>
<dbReference type="Pfam" id="PF13410">
    <property type="entry name" value="GST_C_2"/>
    <property type="match status" value="1"/>
</dbReference>
<protein>
    <submittedName>
        <fullName evidence="4">Glutathione S-transferase</fullName>
    </submittedName>
</protein>
<dbReference type="InterPro" id="IPR050983">
    <property type="entry name" value="GST_Omega/HSP26"/>
</dbReference>
<dbReference type="SUPFAM" id="SSF47616">
    <property type="entry name" value="GST C-terminal domain-like"/>
    <property type="match status" value="1"/>
</dbReference>
<dbReference type="SUPFAM" id="SSF52833">
    <property type="entry name" value="Thioredoxin-like"/>
    <property type="match status" value="1"/>
</dbReference>
<accession>A0A164NQB0</accession>
<dbReference type="CDD" id="cd00299">
    <property type="entry name" value="GST_C_family"/>
    <property type="match status" value="1"/>
</dbReference>
<keyword evidence="5" id="KW-1185">Reference proteome</keyword>
<dbReference type="InterPro" id="IPR004045">
    <property type="entry name" value="Glutathione_S-Trfase_N"/>
</dbReference>
<dbReference type="Pfam" id="PF13409">
    <property type="entry name" value="GST_N_2"/>
    <property type="match status" value="1"/>
</dbReference>
<dbReference type="GO" id="GO:0045174">
    <property type="term" value="F:glutathione dehydrogenase (ascorbate) activity"/>
    <property type="evidence" value="ECO:0007669"/>
    <property type="project" value="UniProtKB-ARBA"/>
</dbReference>
<evidence type="ECO:0000259" key="2">
    <source>
        <dbReference type="PROSITE" id="PS50404"/>
    </source>
</evidence>
<feature type="domain" description="GST N-terminal" evidence="2">
    <location>
        <begin position="3"/>
        <end position="97"/>
    </location>
</feature>
<dbReference type="InterPro" id="IPR036249">
    <property type="entry name" value="Thioredoxin-like_sf"/>
</dbReference>
<dbReference type="PRINTS" id="PR01625">
    <property type="entry name" value="GSTRNSFRASEO"/>
</dbReference>
<dbReference type="InterPro" id="IPR005442">
    <property type="entry name" value="GST_omega"/>
</dbReference>
<dbReference type="GO" id="GO:0004364">
    <property type="term" value="F:glutathione transferase activity"/>
    <property type="evidence" value="ECO:0007669"/>
    <property type="project" value="InterPro"/>
</dbReference>
<dbReference type="GO" id="GO:0005737">
    <property type="term" value="C:cytoplasm"/>
    <property type="evidence" value="ECO:0007669"/>
    <property type="project" value="InterPro"/>
</dbReference>
<dbReference type="OrthoDB" id="202840at2759"/>
<dbReference type="PROSITE" id="PS50405">
    <property type="entry name" value="GST_CTER"/>
    <property type="match status" value="1"/>
</dbReference>
<dbReference type="PANTHER" id="PTHR43968">
    <property type="match status" value="1"/>
</dbReference>
<dbReference type="InterPro" id="IPR040079">
    <property type="entry name" value="Glutathione_S-Trfase"/>
</dbReference>
<proteinExistence type="predicted"/>
<evidence type="ECO:0000259" key="3">
    <source>
        <dbReference type="PROSITE" id="PS50405"/>
    </source>
</evidence>